<reference evidence="1 2" key="1">
    <citation type="submission" date="2021-06" db="EMBL/GenBank/DDBJ databases">
        <title>Caerostris darwini draft genome.</title>
        <authorList>
            <person name="Kono N."/>
            <person name="Arakawa K."/>
        </authorList>
    </citation>
    <scope>NUCLEOTIDE SEQUENCE [LARGE SCALE GENOMIC DNA]</scope>
</reference>
<organism evidence="1 2">
    <name type="scientific">Caerostris darwini</name>
    <dbReference type="NCBI Taxonomy" id="1538125"/>
    <lineage>
        <taxon>Eukaryota</taxon>
        <taxon>Metazoa</taxon>
        <taxon>Ecdysozoa</taxon>
        <taxon>Arthropoda</taxon>
        <taxon>Chelicerata</taxon>
        <taxon>Arachnida</taxon>
        <taxon>Araneae</taxon>
        <taxon>Araneomorphae</taxon>
        <taxon>Entelegynae</taxon>
        <taxon>Araneoidea</taxon>
        <taxon>Araneidae</taxon>
        <taxon>Caerostris</taxon>
    </lineage>
</organism>
<evidence type="ECO:0000313" key="1">
    <source>
        <dbReference type="EMBL" id="GIY12545.1"/>
    </source>
</evidence>
<gene>
    <name evidence="1" type="ORF">CDAR_111981</name>
</gene>
<accession>A0AAV4QWQ8</accession>
<evidence type="ECO:0000313" key="2">
    <source>
        <dbReference type="Proteomes" id="UP001054837"/>
    </source>
</evidence>
<dbReference type="EMBL" id="BPLQ01005066">
    <property type="protein sequence ID" value="GIY12545.1"/>
    <property type="molecule type" value="Genomic_DNA"/>
</dbReference>
<protein>
    <submittedName>
        <fullName evidence="1">Uncharacterized protein</fullName>
    </submittedName>
</protein>
<comment type="caution">
    <text evidence="1">The sequence shown here is derived from an EMBL/GenBank/DDBJ whole genome shotgun (WGS) entry which is preliminary data.</text>
</comment>
<proteinExistence type="predicted"/>
<sequence>MQPRITSFSLTVALQKVKCFASSGDSKHHFIWAGYPPDNHIHAQTEGPQEIHEGSALNGSIVCSVEPTECQWTFPAPW</sequence>
<dbReference type="AlphaFoldDB" id="A0AAV4QWQ8"/>
<name>A0AAV4QWQ8_9ARAC</name>
<keyword evidence="2" id="KW-1185">Reference proteome</keyword>
<dbReference type="Proteomes" id="UP001054837">
    <property type="component" value="Unassembled WGS sequence"/>
</dbReference>